<dbReference type="GO" id="GO:1902201">
    <property type="term" value="P:negative regulation of bacterial-type flagellum-dependent cell motility"/>
    <property type="evidence" value="ECO:0007669"/>
    <property type="project" value="TreeGrafter"/>
</dbReference>
<dbReference type="OrthoDB" id="9812260at2"/>
<dbReference type="GO" id="GO:0052621">
    <property type="term" value="F:diguanylate cyclase activity"/>
    <property type="evidence" value="ECO:0007669"/>
    <property type="project" value="UniProtKB-EC"/>
</dbReference>
<feature type="transmembrane region" description="Helical" evidence="5">
    <location>
        <begin position="20"/>
        <end position="39"/>
    </location>
</feature>
<name>A0A562PR57_9PSED</name>
<evidence type="ECO:0000256" key="3">
    <source>
        <dbReference type="ARBA" id="ARBA00012528"/>
    </source>
</evidence>
<dbReference type="Pfam" id="PF00990">
    <property type="entry name" value="GGDEF"/>
    <property type="match status" value="1"/>
</dbReference>
<keyword evidence="5" id="KW-0812">Transmembrane</keyword>
<comment type="catalytic activity">
    <reaction evidence="4">
        <text>2 GTP = 3',3'-c-di-GMP + 2 diphosphate</text>
        <dbReference type="Rhea" id="RHEA:24898"/>
        <dbReference type="ChEBI" id="CHEBI:33019"/>
        <dbReference type="ChEBI" id="CHEBI:37565"/>
        <dbReference type="ChEBI" id="CHEBI:58805"/>
        <dbReference type="EC" id="2.7.7.65"/>
    </reaction>
</comment>
<reference evidence="7 8" key="1">
    <citation type="journal article" date="2015" name="Stand. Genomic Sci.">
        <title>Genomic Encyclopedia of Bacterial and Archaeal Type Strains, Phase III: the genomes of soil and plant-associated and newly described type strains.</title>
        <authorList>
            <person name="Whitman W.B."/>
            <person name="Woyke T."/>
            <person name="Klenk H.P."/>
            <person name="Zhou Y."/>
            <person name="Lilburn T.G."/>
            <person name="Beck B.J."/>
            <person name="De Vos P."/>
            <person name="Vandamme P."/>
            <person name="Eisen J.A."/>
            <person name="Garrity G."/>
            <person name="Hugenholtz P."/>
            <person name="Kyrpides N.C."/>
        </authorList>
    </citation>
    <scope>NUCLEOTIDE SEQUENCE [LARGE SCALE GENOMIC DNA]</scope>
    <source>
        <strain evidence="7 8">CGMCC 1.6858</strain>
    </source>
</reference>
<dbReference type="AlphaFoldDB" id="A0A562PR57"/>
<feature type="domain" description="GGDEF" evidence="6">
    <location>
        <begin position="348"/>
        <end position="485"/>
    </location>
</feature>
<dbReference type="Proteomes" id="UP000316905">
    <property type="component" value="Unassembled WGS sequence"/>
</dbReference>
<comment type="cofactor">
    <cofactor evidence="1">
        <name>Mg(2+)</name>
        <dbReference type="ChEBI" id="CHEBI:18420"/>
    </cofactor>
</comment>
<evidence type="ECO:0000256" key="5">
    <source>
        <dbReference type="SAM" id="Phobius"/>
    </source>
</evidence>
<gene>
    <name evidence="7" type="ORF">IQ22_04440</name>
</gene>
<dbReference type="GO" id="GO:0005886">
    <property type="term" value="C:plasma membrane"/>
    <property type="evidence" value="ECO:0007669"/>
    <property type="project" value="UniProtKB-SubCell"/>
</dbReference>
<evidence type="ECO:0000256" key="4">
    <source>
        <dbReference type="ARBA" id="ARBA00034247"/>
    </source>
</evidence>
<proteinExistence type="predicted"/>
<protein>
    <recommendedName>
        <fullName evidence="3">diguanylate cyclase</fullName>
        <ecNumber evidence="3">2.7.7.65</ecNumber>
    </recommendedName>
</protein>
<dbReference type="FunFam" id="3.30.70.270:FF:000001">
    <property type="entry name" value="Diguanylate cyclase domain protein"/>
    <property type="match status" value="1"/>
</dbReference>
<feature type="transmembrane region" description="Helical" evidence="5">
    <location>
        <begin position="272"/>
        <end position="294"/>
    </location>
</feature>
<dbReference type="NCBIfam" id="TIGR00254">
    <property type="entry name" value="GGDEF"/>
    <property type="match status" value="1"/>
</dbReference>
<dbReference type="SMART" id="SM00267">
    <property type="entry name" value="GGDEF"/>
    <property type="match status" value="1"/>
</dbReference>
<evidence type="ECO:0000313" key="8">
    <source>
        <dbReference type="Proteomes" id="UP000316905"/>
    </source>
</evidence>
<evidence type="ECO:0000259" key="6">
    <source>
        <dbReference type="PROSITE" id="PS50887"/>
    </source>
</evidence>
<dbReference type="CDD" id="cd12914">
    <property type="entry name" value="PDC1_DGC_like"/>
    <property type="match status" value="1"/>
</dbReference>
<comment type="caution">
    <text evidence="7">The sequence shown here is derived from an EMBL/GenBank/DDBJ whole genome shotgun (WGS) entry which is preliminary data.</text>
</comment>
<dbReference type="SUPFAM" id="SSF55073">
    <property type="entry name" value="Nucleotide cyclase"/>
    <property type="match status" value="1"/>
</dbReference>
<dbReference type="PANTHER" id="PTHR45138:SF9">
    <property type="entry name" value="DIGUANYLATE CYCLASE DGCM-RELATED"/>
    <property type="match status" value="1"/>
</dbReference>
<evidence type="ECO:0000313" key="7">
    <source>
        <dbReference type="EMBL" id="TWI46868.1"/>
    </source>
</evidence>
<dbReference type="PANTHER" id="PTHR45138">
    <property type="entry name" value="REGULATORY COMPONENTS OF SENSORY TRANSDUCTION SYSTEM"/>
    <property type="match status" value="1"/>
</dbReference>
<dbReference type="PROSITE" id="PS50887">
    <property type="entry name" value="GGDEF"/>
    <property type="match status" value="1"/>
</dbReference>
<dbReference type="InterPro" id="IPR043128">
    <property type="entry name" value="Rev_trsase/Diguanyl_cyclase"/>
</dbReference>
<keyword evidence="5" id="KW-0472">Membrane</keyword>
<dbReference type="InterPro" id="IPR029787">
    <property type="entry name" value="Nucleotide_cyclase"/>
</dbReference>
<evidence type="ECO:0000256" key="2">
    <source>
        <dbReference type="ARBA" id="ARBA00004533"/>
    </source>
</evidence>
<accession>A0A562PR57</accession>
<keyword evidence="5" id="KW-1133">Transmembrane helix</keyword>
<comment type="subcellular location">
    <subcellularLocation>
        <location evidence="2">Cell inner membrane</location>
    </subcellularLocation>
</comment>
<dbReference type="RefSeq" id="WP_145145896.1">
    <property type="nucleotide sequence ID" value="NZ_VLKY01000028.1"/>
</dbReference>
<keyword evidence="8" id="KW-1185">Reference proteome</keyword>
<evidence type="ECO:0000256" key="1">
    <source>
        <dbReference type="ARBA" id="ARBA00001946"/>
    </source>
</evidence>
<dbReference type="InterPro" id="IPR050469">
    <property type="entry name" value="Diguanylate_Cyclase"/>
</dbReference>
<dbReference type="CDD" id="cd01949">
    <property type="entry name" value="GGDEF"/>
    <property type="match status" value="1"/>
</dbReference>
<dbReference type="EC" id="2.7.7.65" evidence="3"/>
<dbReference type="Gene3D" id="3.30.450.20">
    <property type="entry name" value="PAS domain"/>
    <property type="match status" value="1"/>
</dbReference>
<dbReference type="GO" id="GO:0043709">
    <property type="term" value="P:cell adhesion involved in single-species biofilm formation"/>
    <property type="evidence" value="ECO:0007669"/>
    <property type="project" value="TreeGrafter"/>
</dbReference>
<dbReference type="Gene3D" id="3.30.70.270">
    <property type="match status" value="1"/>
</dbReference>
<dbReference type="EMBL" id="VLKY01000028">
    <property type="protein sequence ID" value="TWI46868.1"/>
    <property type="molecule type" value="Genomic_DNA"/>
</dbReference>
<sequence length="497" mass="53751">MTSLSKTRRLSPKRLQQLTVLFVALVGIAILGLYAWHMAANRQLSLEVGQAKASSLARVAAREIEAGLVGADLIAAEGVKRIEQAGQDQVRLEKAYHWLQSRVAALPYLHDVRVYDKDGRLLMASPTASADLGAPDSRAFKHHAMHRDEESLIGSVISDPLAKSVKTTVSRRINSKTGQFAGAVLVKVQIDALAQFSAEYAIDAAAVELFLFEGKGPVVSLAWPAVELEASRTGPASHEGQLYATSPLHRYPLVVRITLPKQAVLAQWQRELYRSGLVIALVIIGLGVFGWVLIRQVQALVSAKQALRQAHDALEKLALHDALTGLANRRQLEVLLPAEIGRACRNALPLAVVMLDIDHFKRYNDLYGHPAGDECLRAVAQAVKTAIKRAGDLAVRYGGEEILVLLPGTDEAGAYQVAEKILQTIRALAIEHSGNTSGIVTASAGVYACFPKRDDVTPQALIKAADQALYIAKFSGRNKVHSGLINKISNLIQRSAA</sequence>
<organism evidence="7 8">
    <name type="scientific">Pseudomonas duriflava</name>
    <dbReference type="NCBI Taxonomy" id="459528"/>
    <lineage>
        <taxon>Bacteria</taxon>
        <taxon>Pseudomonadati</taxon>
        <taxon>Pseudomonadota</taxon>
        <taxon>Gammaproteobacteria</taxon>
        <taxon>Pseudomonadales</taxon>
        <taxon>Pseudomonadaceae</taxon>
        <taxon>Pseudomonas</taxon>
    </lineage>
</organism>
<dbReference type="InterPro" id="IPR000160">
    <property type="entry name" value="GGDEF_dom"/>
</dbReference>